<evidence type="ECO:0000313" key="5">
    <source>
        <dbReference type="Ensembl" id="ENSMAMP00000029983.2"/>
    </source>
</evidence>
<organism evidence="5 6">
    <name type="scientific">Mastacembelus armatus</name>
    <name type="common">zig-zag eel</name>
    <dbReference type="NCBI Taxonomy" id="205130"/>
    <lineage>
        <taxon>Eukaryota</taxon>
        <taxon>Metazoa</taxon>
        <taxon>Chordata</taxon>
        <taxon>Craniata</taxon>
        <taxon>Vertebrata</taxon>
        <taxon>Euteleostomi</taxon>
        <taxon>Actinopterygii</taxon>
        <taxon>Neopterygii</taxon>
        <taxon>Teleostei</taxon>
        <taxon>Neoteleostei</taxon>
        <taxon>Acanthomorphata</taxon>
        <taxon>Anabantaria</taxon>
        <taxon>Synbranchiformes</taxon>
        <taxon>Mastacembelidae</taxon>
        <taxon>Mastacembelus</taxon>
    </lineage>
</organism>
<dbReference type="Pfam" id="PF02140">
    <property type="entry name" value="SUEL_Lectin"/>
    <property type="match status" value="1"/>
</dbReference>
<keyword evidence="1" id="KW-0430">Lectin</keyword>
<dbReference type="AlphaFoldDB" id="A0A3Q3MQQ1"/>
<evidence type="ECO:0000256" key="3">
    <source>
        <dbReference type="SAM" id="SignalP"/>
    </source>
</evidence>
<evidence type="ECO:0000313" key="6">
    <source>
        <dbReference type="Proteomes" id="UP000261640"/>
    </source>
</evidence>
<reference evidence="5" key="2">
    <citation type="submission" date="2025-09" db="UniProtKB">
        <authorList>
            <consortium name="Ensembl"/>
        </authorList>
    </citation>
    <scope>IDENTIFICATION</scope>
</reference>
<dbReference type="Gene3D" id="2.60.120.740">
    <property type="match status" value="1"/>
</dbReference>
<accession>A0A3Q3MQQ1</accession>
<proteinExistence type="predicted"/>
<dbReference type="PANTHER" id="PTHR46780">
    <property type="entry name" value="PROTEIN EVA-1"/>
    <property type="match status" value="1"/>
</dbReference>
<dbReference type="PROSITE" id="PS50228">
    <property type="entry name" value="SUEL_LECTIN"/>
    <property type="match status" value="1"/>
</dbReference>
<dbReference type="Proteomes" id="UP000261640">
    <property type="component" value="Unplaced"/>
</dbReference>
<dbReference type="GeneTree" id="ENSGT00940000155621"/>
<dbReference type="CDD" id="cd22828">
    <property type="entry name" value="Gal_Rha_Lectin_EVA1_EVA1C_rpt1"/>
    <property type="match status" value="1"/>
</dbReference>
<dbReference type="Ensembl" id="ENSMAMT00000030766.2">
    <property type="protein sequence ID" value="ENSMAMP00000029983.2"/>
    <property type="gene ID" value="ENSMAMG00000026034.1"/>
</dbReference>
<keyword evidence="6" id="KW-1185">Reference proteome</keyword>
<feature type="chain" id="PRO_5030081564" description="SUEL-type lectin domain-containing protein" evidence="3">
    <location>
        <begin position="33"/>
        <end position="146"/>
    </location>
</feature>
<sequence>MISHNPQVFKVNTLCCLLVYLHSILKNHTAHACEGDTLIIECPSRTSVAVLSAFYGRRVPNQHLCPSENTNTTVEEDTECTSPVVMEVYKSCQEQRSCHIPVFSAVFGQDPCPLTRKYLLVYYKCRPGRPVRKKLERTVQGVRVVL</sequence>
<dbReference type="InterPro" id="IPR043159">
    <property type="entry name" value="Lectin_gal-bd_sf"/>
</dbReference>
<keyword evidence="3" id="KW-0732">Signal</keyword>
<dbReference type="GO" id="GO:0030246">
    <property type="term" value="F:carbohydrate binding"/>
    <property type="evidence" value="ECO:0007669"/>
    <property type="project" value="UniProtKB-KW"/>
</dbReference>
<dbReference type="InParanoid" id="A0A3Q3MQQ1"/>
<feature type="signal peptide" evidence="3">
    <location>
        <begin position="1"/>
        <end position="32"/>
    </location>
</feature>
<evidence type="ECO:0000256" key="1">
    <source>
        <dbReference type="ARBA" id="ARBA00022734"/>
    </source>
</evidence>
<name>A0A3Q3MQQ1_9TELE</name>
<reference evidence="5" key="1">
    <citation type="submission" date="2025-08" db="UniProtKB">
        <authorList>
            <consortium name="Ensembl"/>
        </authorList>
    </citation>
    <scope>IDENTIFICATION</scope>
</reference>
<protein>
    <recommendedName>
        <fullName evidence="4">SUEL-type lectin domain-containing protein</fullName>
    </recommendedName>
</protein>
<evidence type="ECO:0000259" key="4">
    <source>
        <dbReference type="PROSITE" id="PS50228"/>
    </source>
</evidence>
<feature type="domain" description="SUEL-type lectin" evidence="4">
    <location>
        <begin position="32"/>
        <end position="126"/>
    </location>
</feature>
<dbReference type="InterPro" id="IPR000922">
    <property type="entry name" value="Lectin_gal-bd_dom"/>
</dbReference>
<keyword evidence="2" id="KW-0677">Repeat</keyword>
<evidence type="ECO:0000256" key="2">
    <source>
        <dbReference type="ARBA" id="ARBA00022737"/>
    </source>
</evidence>